<reference evidence="10" key="1">
    <citation type="submission" date="2011-04" db="EMBL/GenBank/DDBJ databases">
        <title>The complete genome of Treponema brennaborense DSM 12168.</title>
        <authorList>
            <person name="Lucas S."/>
            <person name="Han J."/>
            <person name="Lapidus A."/>
            <person name="Bruce D."/>
            <person name="Goodwin L."/>
            <person name="Pitluck S."/>
            <person name="Peters L."/>
            <person name="Kyrpides N."/>
            <person name="Mavromatis K."/>
            <person name="Ivanova N."/>
            <person name="Mikhailova N."/>
            <person name="Pagani I."/>
            <person name="Teshima H."/>
            <person name="Detter J.C."/>
            <person name="Tapia R."/>
            <person name="Han C."/>
            <person name="Land M."/>
            <person name="Hauser L."/>
            <person name="Markowitz V."/>
            <person name="Cheng J.-F."/>
            <person name="Hugenholtz P."/>
            <person name="Woyke T."/>
            <person name="Wu D."/>
            <person name="Gronow S."/>
            <person name="Wellnitz S."/>
            <person name="Brambilla E."/>
            <person name="Klenk H.-P."/>
            <person name="Eisen J.A."/>
        </authorList>
    </citation>
    <scope>NUCLEOTIDE SEQUENCE [LARGE SCALE GENOMIC DNA]</scope>
    <source>
        <strain evidence="10">DSM 12168 / CIP 105900 / DD5/3</strain>
    </source>
</reference>
<keyword evidence="6" id="KW-0862">Zinc</keyword>
<evidence type="ECO:0000313" key="9">
    <source>
        <dbReference type="EMBL" id="AEE17827.1"/>
    </source>
</evidence>
<dbReference type="GO" id="GO:0140911">
    <property type="term" value="F:pore-forming activity"/>
    <property type="evidence" value="ECO:0007669"/>
    <property type="project" value="InterPro"/>
</dbReference>
<dbReference type="PANTHER" id="PTHR20855">
    <property type="entry name" value="ADIPOR/PROGESTIN RECEPTOR-RELATED"/>
    <property type="match status" value="1"/>
</dbReference>
<dbReference type="Pfam" id="PF03006">
    <property type="entry name" value="HlyIII"/>
    <property type="match status" value="1"/>
</dbReference>
<dbReference type="HOGENOM" id="CLU_051078_1_1_12"/>
<evidence type="ECO:0000256" key="7">
    <source>
        <dbReference type="SAM" id="Coils"/>
    </source>
</evidence>
<keyword evidence="5 8" id="KW-0472">Membrane</keyword>
<dbReference type="Proteomes" id="UP000006546">
    <property type="component" value="Chromosome"/>
</dbReference>
<dbReference type="STRING" id="906968.Trebr_2420"/>
<gene>
    <name evidence="9" type="ordered locus">Trebr_2420</name>
</gene>
<feature type="transmembrane region" description="Helical" evidence="8">
    <location>
        <begin position="202"/>
        <end position="222"/>
    </location>
</feature>
<feature type="binding site" evidence="6">
    <location>
        <position position="135"/>
    </location>
    <ligand>
        <name>Zn(2+)</name>
        <dbReference type="ChEBI" id="CHEBI:29105"/>
    </ligand>
</feature>
<feature type="transmembrane region" description="Helical" evidence="8">
    <location>
        <begin position="111"/>
        <end position="131"/>
    </location>
</feature>
<feature type="transmembrane region" description="Helical" evidence="8">
    <location>
        <begin position="152"/>
        <end position="170"/>
    </location>
</feature>
<evidence type="ECO:0000256" key="8">
    <source>
        <dbReference type="SAM" id="Phobius"/>
    </source>
</evidence>
<feature type="transmembrane region" description="Helical" evidence="8">
    <location>
        <begin position="228"/>
        <end position="250"/>
    </location>
</feature>
<dbReference type="AlphaFoldDB" id="F4LMT7"/>
<dbReference type="eggNOG" id="COG1272">
    <property type="taxonomic scope" value="Bacteria"/>
</dbReference>
<keyword evidence="10" id="KW-1185">Reference proteome</keyword>
<dbReference type="NCBIfam" id="TIGR01065">
    <property type="entry name" value="hlyIII"/>
    <property type="match status" value="1"/>
</dbReference>
<dbReference type="GO" id="GO:0046872">
    <property type="term" value="F:metal ion binding"/>
    <property type="evidence" value="ECO:0007669"/>
    <property type="project" value="UniProtKB-KW"/>
</dbReference>
<keyword evidence="6" id="KW-0479">Metal-binding</keyword>
<dbReference type="KEGG" id="tbe:Trebr_2420"/>
<evidence type="ECO:0000256" key="4">
    <source>
        <dbReference type="ARBA" id="ARBA00022989"/>
    </source>
</evidence>
<comment type="similarity">
    <text evidence="2">Belongs to the UPF0073 (Hly-III) family.</text>
</comment>
<evidence type="ECO:0000256" key="2">
    <source>
        <dbReference type="ARBA" id="ARBA00008488"/>
    </source>
</evidence>
<evidence type="ECO:0000256" key="5">
    <source>
        <dbReference type="ARBA" id="ARBA00023136"/>
    </source>
</evidence>
<dbReference type="EMBL" id="CP002696">
    <property type="protein sequence ID" value="AEE17827.1"/>
    <property type="molecule type" value="Genomic_DNA"/>
</dbReference>
<feature type="transmembrane region" description="Helical" evidence="8">
    <location>
        <begin position="259"/>
        <end position="279"/>
    </location>
</feature>
<evidence type="ECO:0000256" key="1">
    <source>
        <dbReference type="ARBA" id="ARBA00004127"/>
    </source>
</evidence>
<organism evidence="9 10">
    <name type="scientific">Treponema brennaborense (strain DSM 12168 / CIP 105900 / DD5/3)</name>
    <dbReference type="NCBI Taxonomy" id="906968"/>
    <lineage>
        <taxon>Bacteria</taxon>
        <taxon>Pseudomonadati</taxon>
        <taxon>Spirochaetota</taxon>
        <taxon>Spirochaetia</taxon>
        <taxon>Spirochaetales</taxon>
        <taxon>Treponemataceae</taxon>
        <taxon>Treponema</taxon>
    </lineage>
</organism>
<dbReference type="GO" id="GO:0016020">
    <property type="term" value="C:membrane"/>
    <property type="evidence" value="ECO:0007669"/>
    <property type="project" value="InterPro"/>
</dbReference>
<keyword evidence="4 8" id="KW-1133">Transmembrane helix</keyword>
<evidence type="ECO:0000313" key="10">
    <source>
        <dbReference type="Proteomes" id="UP000006546"/>
    </source>
</evidence>
<feature type="binding site" evidence="6">
    <location>
        <position position="261"/>
    </location>
    <ligand>
        <name>Zn(2+)</name>
        <dbReference type="ChEBI" id="CHEBI:29105"/>
    </ligand>
</feature>
<feature type="transmembrane region" description="Helical" evidence="8">
    <location>
        <begin position="77"/>
        <end position="99"/>
    </location>
</feature>
<dbReference type="PANTHER" id="PTHR20855:SF129">
    <property type="entry name" value="HEMOLYSIN-3 HOMOLOG"/>
    <property type="match status" value="1"/>
</dbReference>
<feature type="binding site" evidence="6">
    <location>
        <position position="257"/>
    </location>
    <ligand>
        <name>Zn(2+)</name>
        <dbReference type="ChEBI" id="CHEBI:29105"/>
    </ligand>
</feature>
<dbReference type="InterPro" id="IPR005744">
    <property type="entry name" value="Hy-lIII"/>
</dbReference>
<feature type="transmembrane region" description="Helical" evidence="8">
    <location>
        <begin position="176"/>
        <end position="195"/>
    </location>
</feature>
<proteinExistence type="inferred from homology"/>
<comment type="subcellular location">
    <subcellularLocation>
        <location evidence="1">Endomembrane system</location>
        <topology evidence="1">Multi-pass membrane protein</topology>
    </subcellularLocation>
</comment>
<keyword evidence="3 8" id="KW-0812">Transmembrane</keyword>
<sequence length="281" mass="30831">MSEKIANQVKEVKQSAKAEISLIRERAAREIKALKAAEYAAARPAQAEKRAQNAALRAERKAAEAAIPKRYSIGEEIFNSVTHGIGAGLAAAAIVLLIVRAVVYAPDDGKGFYITSFAVFGASLFVLYLMSTLYHALTPYGAKKVFAIFDHSSIYLLIAGTYTPFCLTVLRGTMGWVLFAVIWGLAVAGMTFYAIFGSRMRLLSAVTYVLMGWLVVVAFKPMSETLPWLSLVLLITGGVAYTVGCIFYALKKIKWMHSVWHLFVIAGSAFHFFSVYYSIPV</sequence>
<dbReference type="GO" id="GO:0012505">
    <property type="term" value="C:endomembrane system"/>
    <property type="evidence" value="ECO:0007669"/>
    <property type="project" value="UniProtKB-SubCell"/>
</dbReference>
<protein>
    <submittedName>
        <fullName evidence="9">Channel protein, hemolysin III family</fullName>
    </submittedName>
</protein>
<feature type="coiled-coil region" evidence="7">
    <location>
        <begin position="6"/>
        <end position="66"/>
    </location>
</feature>
<dbReference type="OrthoDB" id="9813689at2"/>
<dbReference type="InterPro" id="IPR004254">
    <property type="entry name" value="AdipoR/HlyIII-related"/>
</dbReference>
<name>F4LMT7_TREBD</name>
<evidence type="ECO:0000256" key="6">
    <source>
        <dbReference type="PIRSR" id="PIRSR604254-1"/>
    </source>
</evidence>
<evidence type="ECO:0000256" key="3">
    <source>
        <dbReference type="ARBA" id="ARBA00022692"/>
    </source>
</evidence>
<accession>F4LMT7</accession>
<keyword evidence="7" id="KW-0175">Coiled coil</keyword>